<dbReference type="eggNOG" id="COG2197">
    <property type="taxonomic scope" value="Bacteria"/>
</dbReference>
<protein>
    <submittedName>
        <fullName evidence="2">Hypothetical probable transcriptional regulator-like</fullName>
    </submittedName>
</protein>
<dbReference type="Pfam" id="PF00196">
    <property type="entry name" value="GerE"/>
    <property type="match status" value="1"/>
</dbReference>
<dbReference type="KEGG" id="lpn:lpg2557"/>
<sequence length="242" mass="28808">MWYYFQPKRLCHNSFMIPEKLLTYTKTIFEYSHSTVYIKDKNFHYQYMNNRGLKQLQLQEKDIMGMPDKALPFGKYAHFYNSHDYSAMEEIIYFQLDDCITKNGEKIFALSHKLPLKDEDGKTHGVIGFTKFMNLHQLMNNLNSKNTFLTPNLKINVNVDDWLKTTINLSRREMEVLYYFLQGKSIKLIAPLLHITERTVIFHLNNIKSKWGCYNKEDIYTKSFEKGLKNLTIIWDLLAMRS</sequence>
<dbReference type="InterPro" id="IPR013656">
    <property type="entry name" value="PAS_4"/>
</dbReference>
<dbReference type="OrthoDB" id="9774661at2"/>
<dbReference type="InterPro" id="IPR036388">
    <property type="entry name" value="WH-like_DNA-bd_sf"/>
</dbReference>
<dbReference type="PROSITE" id="PS50043">
    <property type="entry name" value="HTH_LUXR_2"/>
    <property type="match status" value="1"/>
</dbReference>
<dbReference type="PRINTS" id="PR00038">
    <property type="entry name" value="HTHLUXR"/>
</dbReference>
<dbReference type="GO" id="GO:0003677">
    <property type="term" value="F:DNA binding"/>
    <property type="evidence" value="ECO:0007669"/>
    <property type="project" value="InterPro"/>
</dbReference>
<dbReference type="CDD" id="cd06170">
    <property type="entry name" value="LuxR_C_like"/>
    <property type="match status" value="1"/>
</dbReference>
<evidence type="ECO:0000259" key="1">
    <source>
        <dbReference type="PROSITE" id="PS50043"/>
    </source>
</evidence>
<dbReference type="eggNOG" id="COG3829">
    <property type="taxonomic scope" value="Bacteria"/>
</dbReference>
<feature type="domain" description="HTH luxR-type" evidence="1">
    <location>
        <begin position="162"/>
        <end position="227"/>
    </location>
</feature>
<dbReference type="SMART" id="SM00421">
    <property type="entry name" value="HTH_LUXR"/>
    <property type="match status" value="1"/>
</dbReference>
<dbReference type="Gene3D" id="3.30.450.20">
    <property type="entry name" value="PAS domain"/>
    <property type="match status" value="1"/>
</dbReference>
<dbReference type="PaxDb" id="272624-lpg2557"/>
<dbReference type="GO" id="GO:0006355">
    <property type="term" value="P:regulation of DNA-templated transcription"/>
    <property type="evidence" value="ECO:0007669"/>
    <property type="project" value="InterPro"/>
</dbReference>
<proteinExistence type="predicted"/>
<name>Q5ZSG0_LEGPH</name>
<dbReference type="HOGENOM" id="CLU_1218528_0_0_6"/>
<dbReference type="EMBL" id="AE017354">
    <property type="protein sequence ID" value="AAU28617.1"/>
    <property type="molecule type" value="Genomic_DNA"/>
</dbReference>
<dbReference type="InterPro" id="IPR000792">
    <property type="entry name" value="Tscrpt_reg_LuxR_C"/>
</dbReference>
<organism evidence="2 3">
    <name type="scientific">Legionella pneumophila subsp. pneumophila (strain Philadelphia 1 / ATCC 33152 / DSM 7513)</name>
    <dbReference type="NCBI Taxonomy" id="272624"/>
    <lineage>
        <taxon>Bacteria</taxon>
        <taxon>Pseudomonadati</taxon>
        <taxon>Pseudomonadota</taxon>
        <taxon>Gammaproteobacteria</taxon>
        <taxon>Legionellales</taxon>
        <taxon>Legionellaceae</taxon>
        <taxon>Legionella</taxon>
    </lineage>
</organism>
<dbReference type="Gene3D" id="1.10.10.10">
    <property type="entry name" value="Winged helix-like DNA-binding domain superfamily/Winged helix DNA-binding domain"/>
    <property type="match status" value="1"/>
</dbReference>
<dbReference type="InterPro" id="IPR016032">
    <property type="entry name" value="Sig_transdc_resp-reg_C-effctor"/>
</dbReference>
<gene>
    <name evidence="2" type="ordered locus">lpg2557</name>
</gene>
<dbReference type="SUPFAM" id="SSF46894">
    <property type="entry name" value="C-terminal effector domain of the bipartite response regulators"/>
    <property type="match status" value="1"/>
</dbReference>
<dbReference type="InterPro" id="IPR035965">
    <property type="entry name" value="PAS-like_dom_sf"/>
</dbReference>
<evidence type="ECO:0000313" key="2">
    <source>
        <dbReference type="EMBL" id="AAU28617.1"/>
    </source>
</evidence>
<dbReference type="SUPFAM" id="SSF55785">
    <property type="entry name" value="PYP-like sensor domain (PAS domain)"/>
    <property type="match status" value="1"/>
</dbReference>
<evidence type="ECO:0000313" key="3">
    <source>
        <dbReference type="Proteomes" id="UP000000609"/>
    </source>
</evidence>
<accession>Q5ZSG0</accession>
<dbReference type="PATRIC" id="fig|272624.6.peg.2725"/>
<dbReference type="Proteomes" id="UP000000609">
    <property type="component" value="Chromosome"/>
</dbReference>
<dbReference type="Pfam" id="PF08448">
    <property type="entry name" value="PAS_4"/>
    <property type="match status" value="1"/>
</dbReference>
<reference evidence="2 3" key="1">
    <citation type="journal article" date="2004" name="Science">
        <title>The genomic sequence of the accidental pathogen Legionella pneumophila.</title>
        <authorList>
            <person name="Chien M."/>
            <person name="Morozova I."/>
            <person name="Shi S."/>
            <person name="Sheng H."/>
            <person name="Chen J."/>
            <person name="Gomez S.M."/>
            <person name="Asamani G."/>
            <person name="Hill K."/>
            <person name="Nuara J."/>
            <person name="Feder M."/>
            <person name="Rineer J."/>
            <person name="Greenberg J.J."/>
            <person name="Steshenko V."/>
            <person name="Park S.H."/>
            <person name="Zhao B."/>
            <person name="Teplitskaya E."/>
            <person name="Edwards J.R."/>
            <person name="Pampou S."/>
            <person name="Georghiou A."/>
            <person name="Chou I.C."/>
            <person name="Iannuccilli W."/>
            <person name="Ulz M.E."/>
            <person name="Kim D.H."/>
            <person name="Geringer-Sameth A."/>
            <person name="Goldsberry C."/>
            <person name="Morozov P."/>
            <person name="Fischer S.G."/>
            <person name="Segal G."/>
            <person name="Qu X."/>
            <person name="Rzhetsky A."/>
            <person name="Zhang P."/>
            <person name="Cayanis E."/>
            <person name="De Jong P.J."/>
            <person name="Ju J."/>
            <person name="Kalachikov S."/>
            <person name="Shuman H.A."/>
            <person name="Russo J.J."/>
        </authorList>
    </citation>
    <scope>NUCLEOTIDE SEQUENCE [LARGE SCALE GENOMIC DNA]</scope>
    <source>
        <strain evidence="3">Philadelphia 1 / ATCC 33152 / DSM 7513</strain>
    </source>
</reference>
<dbReference type="AlphaFoldDB" id="Q5ZSG0"/>
<keyword evidence="3" id="KW-1185">Reference proteome</keyword>
<dbReference type="STRING" id="272624.lpg2557"/>